<feature type="transmembrane region" description="Helical" evidence="1">
    <location>
        <begin position="294"/>
        <end position="314"/>
    </location>
</feature>
<dbReference type="InterPro" id="IPR029787">
    <property type="entry name" value="Nucleotide_cyclase"/>
</dbReference>
<dbReference type="InterPro" id="IPR001633">
    <property type="entry name" value="EAL_dom"/>
</dbReference>
<accession>A0A9D1NNT1</accession>
<feature type="domain" description="EAL" evidence="2">
    <location>
        <begin position="491"/>
        <end position="747"/>
    </location>
</feature>
<keyword evidence="1" id="KW-0472">Membrane</keyword>
<feature type="transmembrane region" description="Helical" evidence="1">
    <location>
        <begin position="12"/>
        <end position="36"/>
    </location>
</feature>
<dbReference type="PROSITE" id="PS51257">
    <property type="entry name" value="PROKAR_LIPOPROTEIN"/>
    <property type="match status" value="1"/>
</dbReference>
<dbReference type="PROSITE" id="PS50883">
    <property type="entry name" value="EAL"/>
    <property type="match status" value="1"/>
</dbReference>
<evidence type="ECO:0000256" key="1">
    <source>
        <dbReference type="SAM" id="Phobius"/>
    </source>
</evidence>
<evidence type="ECO:0000313" key="3">
    <source>
        <dbReference type="EMBL" id="HIV10096.1"/>
    </source>
</evidence>
<protein>
    <submittedName>
        <fullName evidence="3">EAL domain-containing protein</fullName>
    </submittedName>
</protein>
<dbReference type="InterPro" id="IPR043128">
    <property type="entry name" value="Rev_trsase/Diguanyl_cyclase"/>
</dbReference>
<dbReference type="SUPFAM" id="SSF141868">
    <property type="entry name" value="EAL domain-like"/>
    <property type="match status" value="1"/>
</dbReference>
<keyword evidence="1" id="KW-0812">Transmembrane</keyword>
<evidence type="ECO:0000259" key="2">
    <source>
        <dbReference type="PROSITE" id="PS50883"/>
    </source>
</evidence>
<keyword evidence="1" id="KW-1133">Transmembrane helix</keyword>
<dbReference type="InterPro" id="IPR050706">
    <property type="entry name" value="Cyclic-di-GMP_PDE-like"/>
</dbReference>
<dbReference type="CDD" id="cd18773">
    <property type="entry name" value="PDC1_HK_sensor"/>
    <property type="match status" value="1"/>
</dbReference>
<dbReference type="PANTHER" id="PTHR33121">
    <property type="entry name" value="CYCLIC DI-GMP PHOSPHODIESTERASE PDEF"/>
    <property type="match status" value="1"/>
</dbReference>
<dbReference type="InterPro" id="IPR000160">
    <property type="entry name" value="GGDEF_dom"/>
</dbReference>
<dbReference type="Proteomes" id="UP000823960">
    <property type="component" value="Unassembled WGS sequence"/>
</dbReference>
<dbReference type="Pfam" id="PF00990">
    <property type="entry name" value="GGDEF"/>
    <property type="match status" value="1"/>
</dbReference>
<dbReference type="SMART" id="SM00052">
    <property type="entry name" value="EAL"/>
    <property type="match status" value="1"/>
</dbReference>
<sequence length="763" mass="85437">MDESRLRSRMVRLTAAVIAGSIALCIATGCILAYILGAAHDADHAQLLVEVDEYKSRILKQLDKNLEILSMLSGTLETTGSKEDIAACLENGIDKISDSGPFVSLAYFSDSGEGIICAPGVGVREMLLGECSPEAREAVMSAMMGESSVSRLFDSRIYDEKVFVYSVPVYSEGRVVGVLAGGDSLELFEDLVNGDTVMGGKGYIHLLGQDGSFIVRSKNTLVKENPATIFDGPYLSDNTKVNAYYALASGEGMYGDFSYRGKLCHFYMEPVGINGWQLFCVNLLWGSSMSFGRVLVIVGIVLFAALIIMLAILYTSYHRFRKYTQELLKLAYRDPVTGCNNIFKFDKQFKELTAVSKNYTVAALNIHNFKGVNDLFGRARGDGILTIIKGAIEDGLLPDEFFCRDSADIFYILFRETDEGVVRERIRSITRNAAQSSMEYGSYRYEISFYSGAAVCGSCEQALVAMQSIKRVHYTDIAFYNDRLREDVVKRSRIEGRMQTALAGREFKLFLQPKFELKTGRLTGAEALVRWQNQDGSYIYPNEFIPLFEENGFCMKLDMYMVERVCELIRSWLDAGIEPIPISVNQTKLLFRDQGYPNSLEQLLLSYNVPPRLVILELLEDIAAENLKQIDSQIKTLHAKGFRVSMDDFGSGYSSLNMLYHLEVDEIKLDRGFMSKTGGEDDSRKKVILEHVILLAKELGIATIAEGIETREDVEDMLRLSCDCGQGYYYEAPMEWRKFCKKYISGHEPAKDKADGSVTTRQP</sequence>
<organism evidence="3 4">
    <name type="scientific">Candidatus Faeciplasma avium</name>
    <dbReference type="NCBI Taxonomy" id="2840798"/>
    <lineage>
        <taxon>Bacteria</taxon>
        <taxon>Bacillati</taxon>
        <taxon>Bacillota</taxon>
        <taxon>Clostridia</taxon>
        <taxon>Eubacteriales</taxon>
        <taxon>Oscillospiraceae</taxon>
        <taxon>Oscillospiraceae incertae sedis</taxon>
        <taxon>Candidatus Faeciplasma</taxon>
    </lineage>
</organism>
<proteinExistence type="predicted"/>
<reference evidence="3" key="2">
    <citation type="journal article" date="2021" name="PeerJ">
        <title>Extensive microbial diversity within the chicken gut microbiome revealed by metagenomics and culture.</title>
        <authorList>
            <person name="Gilroy R."/>
            <person name="Ravi A."/>
            <person name="Getino M."/>
            <person name="Pursley I."/>
            <person name="Horton D.L."/>
            <person name="Alikhan N.F."/>
            <person name="Baker D."/>
            <person name="Gharbi K."/>
            <person name="Hall N."/>
            <person name="Watson M."/>
            <person name="Adriaenssens E.M."/>
            <person name="Foster-Nyarko E."/>
            <person name="Jarju S."/>
            <person name="Secka A."/>
            <person name="Antonio M."/>
            <person name="Oren A."/>
            <person name="Chaudhuri R.R."/>
            <person name="La Ragione R."/>
            <person name="Hildebrand F."/>
            <person name="Pallen M.J."/>
        </authorList>
    </citation>
    <scope>NUCLEOTIDE SEQUENCE</scope>
    <source>
        <strain evidence="3">1370</strain>
    </source>
</reference>
<gene>
    <name evidence="3" type="ORF">IAD28_00145</name>
</gene>
<dbReference type="Gene3D" id="3.20.20.450">
    <property type="entry name" value="EAL domain"/>
    <property type="match status" value="1"/>
</dbReference>
<evidence type="ECO:0000313" key="4">
    <source>
        <dbReference type="Proteomes" id="UP000823960"/>
    </source>
</evidence>
<dbReference type="Gene3D" id="3.30.70.270">
    <property type="match status" value="1"/>
</dbReference>
<name>A0A9D1NNT1_9FIRM</name>
<dbReference type="SMART" id="SM00267">
    <property type="entry name" value="GGDEF"/>
    <property type="match status" value="1"/>
</dbReference>
<dbReference type="Pfam" id="PF00563">
    <property type="entry name" value="EAL"/>
    <property type="match status" value="1"/>
</dbReference>
<comment type="caution">
    <text evidence="3">The sequence shown here is derived from an EMBL/GenBank/DDBJ whole genome shotgun (WGS) entry which is preliminary data.</text>
</comment>
<dbReference type="GO" id="GO:0071111">
    <property type="term" value="F:cyclic-guanylate-specific phosphodiesterase activity"/>
    <property type="evidence" value="ECO:0007669"/>
    <property type="project" value="InterPro"/>
</dbReference>
<dbReference type="InterPro" id="IPR035919">
    <property type="entry name" value="EAL_sf"/>
</dbReference>
<dbReference type="EMBL" id="DVOL01000003">
    <property type="protein sequence ID" value="HIV10096.1"/>
    <property type="molecule type" value="Genomic_DNA"/>
</dbReference>
<reference evidence="3" key="1">
    <citation type="submission" date="2020-10" db="EMBL/GenBank/DDBJ databases">
        <authorList>
            <person name="Gilroy R."/>
        </authorList>
    </citation>
    <scope>NUCLEOTIDE SEQUENCE</scope>
    <source>
        <strain evidence="3">1370</strain>
    </source>
</reference>
<dbReference type="CDD" id="cd01948">
    <property type="entry name" value="EAL"/>
    <property type="match status" value="1"/>
</dbReference>
<dbReference type="Gene3D" id="3.30.450.20">
    <property type="entry name" value="PAS domain"/>
    <property type="match status" value="1"/>
</dbReference>
<dbReference type="SUPFAM" id="SSF55073">
    <property type="entry name" value="Nucleotide cyclase"/>
    <property type="match status" value="1"/>
</dbReference>
<dbReference type="AlphaFoldDB" id="A0A9D1NNT1"/>
<dbReference type="PANTHER" id="PTHR33121:SF70">
    <property type="entry name" value="SIGNALING PROTEIN YKOW"/>
    <property type="match status" value="1"/>
</dbReference>